<dbReference type="PROSITE" id="PS50109">
    <property type="entry name" value="HIS_KIN"/>
    <property type="match status" value="1"/>
</dbReference>
<keyword evidence="11" id="KW-0472">Membrane</keyword>
<feature type="coiled-coil region" evidence="10">
    <location>
        <begin position="230"/>
        <end position="257"/>
    </location>
</feature>
<dbReference type="GO" id="GO:0005886">
    <property type="term" value="C:plasma membrane"/>
    <property type="evidence" value="ECO:0007669"/>
    <property type="project" value="UniProtKB-SubCell"/>
</dbReference>
<evidence type="ECO:0000259" key="13">
    <source>
        <dbReference type="PROSITE" id="PS50885"/>
    </source>
</evidence>
<dbReference type="InterPro" id="IPR003594">
    <property type="entry name" value="HATPase_dom"/>
</dbReference>
<comment type="catalytic activity">
    <reaction evidence="1">
        <text>ATP + protein L-histidine = ADP + protein N-phospho-L-histidine.</text>
        <dbReference type="EC" id="2.7.13.3"/>
    </reaction>
</comment>
<dbReference type="EC" id="2.7.13.3" evidence="3"/>
<evidence type="ECO:0000313" key="15">
    <source>
        <dbReference type="Proteomes" id="UP000316639"/>
    </source>
</evidence>
<keyword evidence="10" id="KW-0175">Coiled coil</keyword>
<feature type="domain" description="Histidine kinase" evidence="12">
    <location>
        <begin position="260"/>
        <end position="472"/>
    </location>
</feature>
<dbReference type="InterPro" id="IPR003661">
    <property type="entry name" value="HisK_dim/P_dom"/>
</dbReference>
<feature type="domain" description="HAMP" evidence="13">
    <location>
        <begin position="186"/>
        <end position="238"/>
    </location>
</feature>
<evidence type="ECO:0000256" key="6">
    <source>
        <dbReference type="ARBA" id="ARBA00022692"/>
    </source>
</evidence>
<evidence type="ECO:0000256" key="2">
    <source>
        <dbReference type="ARBA" id="ARBA00004236"/>
    </source>
</evidence>
<dbReference type="Pfam" id="PF05227">
    <property type="entry name" value="CHASE3"/>
    <property type="match status" value="1"/>
</dbReference>
<keyword evidence="7" id="KW-0418">Kinase</keyword>
<evidence type="ECO:0000256" key="1">
    <source>
        <dbReference type="ARBA" id="ARBA00000085"/>
    </source>
</evidence>
<keyword evidence="15" id="KW-1185">Reference proteome</keyword>
<gene>
    <name evidence="14" type="ORF">FKR81_38805</name>
</gene>
<keyword evidence="6 11" id="KW-0812">Transmembrane</keyword>
<evidence type="ECO:0000259" key="12">
    <source>
        <dbReference type="PROSITE" id="PS50109"/>
    </source>
</evidence>
<dbReference type="PRINTS" id="PR00344">
    <property type="entry name" value="BCTRLSENSOR"/>
</dbReference>
<evidence type="ECO:0000256" key="8">
    <source>
        <dbReference type="ARBA" id="ARBA00022989"/>
    </source>
</evidence>
<keyword evidence="4" id="KW-0597">Phosphoprotein</keyword>
<dbReference type="EMBL" id="VOBR01000040">
    <property type="protein sequence ID" value="TWP45639.1"/>
    <property type="molecule type" value="Genomic_DNA"/>
</dbReference>
<evidence type="ECO:0000256" key="11">
    <source>
        <dbReference type="SAM" id="Phobius"/>
    </source>
</evidence>
<dbReference type="SUPFAM" id="SSF158472">
    <property type="entry name" value="HAMP domain-like"/>
    <property type="match status" value="1"/>
</dbReference>
<dbReference type="Proteomes" id="UP000316639">
    <property type="component" value="Unassembled WGS sequence"/>
</dbReference>
<dbReference type="InterPro" id="IPR007891">
    <property type="entry name" value="CHASE3"/>
</dbReference>
<comment type="subcellular location">
    <subcellularLocation>
        <location evidence="2">Cell membrane</location>
    </subcellularLocation>
</comment>
<keyword evidence="9" id="KW-0902">Two-component regulatory system</keyword>
<dbReference type="PANTHER" id="PTHR43304:SF1">
    <property type="entry name" value="PAC DOMAIN-CONTAINING PROTEIN"/>
    <property type="match status" value="1"/>
</dbReference>
<dbReference type="CDD" id="cd06225">
    <property type="entry name" value="HAMP"/>
    <property type="match status" value="1"/>
</dbReference>
<dbReference type="FunFam" id="3.30.565.10:FF:000006">
    <property type="entry name" value="Sensor histidine kinase WalK"/>
    <property type="match status" value="1"/>
</dbReference>
<dbReference type="Gene3D" id="3.30.565.10">
    <property type="entry name" value="Histidine kinase-like ATPase, C-terminal domain"/>
    <property type="match status" value="1"/>
</dbReference>
<dbReference type="OrthoDB" id="9808408at2"/>
<dbReference type="InterPro" id="IPR036097">
    <property type="entry name" value="HisK_dim/P_sf"/>
</dbReference>
<dbReference type="InterPro" id="IPR036890">
    <property type="entry name" value="HATPase_C_sf"/>
</dbReference>
<dbReference type="Pfam" id="PF02518">
    <property type="entry name" value="HATPase_c"/>
    <property type="match status" value="1"/>
</dbReference>
<dbReference type="SMART" id="SM00304">
    <property type="entry name" value="HAMP"/>
    <property type="match status" value="1"/>
</dbReference>
<dbReference type="SUPFAM" id="SSF47384">
    <property type="entry name" value="Homodimeric domain of signal transducing histidine kinase"/>
    <property type="match status" value="1"/>
</dbReference>
<dbReference type="PANTHER" id="PTHR43304">
    <property type="entry name" value="PHYTOCHROME-LIKE PROTEIN CPH1"/>
    <property type="match status" value="1"/>
</dbReference>
<name>A0A563EGQ3_9PSEU</name>
<dbReference type="InterPro" id="IPR005467">
    <property type="entry name" value="His_kinase_dom"/>
</dbReference>
<evidence type="ECO:0000256" key="4">
    <source>
        <dbReference type="ARBA" id="ARBA00022553"/>
    </source>
</evidence>
<evidence type="ECO:0000256" key="5">
    <source>
        <dbReference type="ARBA" id="ARBA00022679"/>
    </source>
</evidence>
<keyword evidence="8 11" id="KW-1133">Transmembrane helix</keyword>
<evidence type="ECO:0000256" key="7">
    <source>
        <dbReference type="ARBA" id="ARBA00022777"/>
    </source>
</evidence>
<dbReference type="GO" id="GO:0000155">
    <property type="term" value="F:phosphorelay sensor kinase activity"/>
    <property type="evidence" value="ECO:0007669"/>
    <property type="project" value="InterPro"/>
</dbReference>
<reference evidence="14 15" key="1">
    <citation type="submission" date="2019-07" db="EMBL/GenBank/DDBJ databases">
        <title>Lentzea xizangensis sp. nov., isolated from Qinghai-Tibetan Plateau Soils.</title>
        <authorList>
            <person name="Huang J."/>
        </authorList>
    </citation>
    <scope>NUCLEOTIDE SEQUENCE [LARGE SCALE GENOMIC DNA]</scope>
    <source>
        <strain evidence="14 15">FXJ1.1311</strain>
    </source>
</reference>
<evidence type="ECO:0000256" key="3">
    <source>
        <dbReference type="ARBA" id="ARBA00012438"/>
    </source>
</evidence>
<organism evidence="14 15">
    <name type="scientific">Lentzea tibetensis</name>
    <dbReference type="NCBI Taxonomy" id="2591470"/>
    <lineage>
        <taxon>Bacteria</taxon>
        <taxon>Bacillati</taxon>
        <taxon>Actinomycetota</taxon>
        <taxon>Actinomycetes</taxon>
        <taxon>Pseudonocardiales</taxon>
        <taxon>Pseudonocardiaceae</taxon>
        <taxon>Lentzea</taxon>
    </lineage>
</organism>
<dbReference type="Pfam" id="PF00672">
    <property type="entry name" value="HAMP"/>
    <property type="match status" value="1"/>
</dbReference>
<dbReference type="SMART" id="SM00388">
    <property type="entry name" value="HisKA"/>
    <property type="match status" value="1"/>
</dbReference>
<dbReference type="InterPro" id="IPR052162">
    <property type="entry name" value="Sensor_kinase/Photoreceptor"/>
</dbReference>
<dbReference type="Pfam" id="PF00512">
    <property type="entry name" value="HisKA"/>
    <property type="match status" value="1"/>
</dbReference>
<dbReference type="Gene3D" id="6.10.340.10">
    <property type="match status" value="1"/>
</dbReference>
<comment type="caution">
    <text evidence="14">The sequence shown here is derived from an EMBL/GenBank/DDBJ whole genome shotgun (WGS) entry which is preliminary data.</text>
</comment>
<evidence type="ECO:0000313" key="14">
    <source>
        <dbReference type="EMBL" id="TWP45639.1"/>
    </source>
</evidence>
<sequence>MTTAAVTLVVVSLGTLADSRVRAIDQIEPASRHAQDLTRALLDQETGVRGFALTGQQDFLQPYFDGQKQQEASTSGVRSLIGDSGGALTRITEYSARWRAEYAEPAIERIRSTGPGLVQAGDQDQAKVAFDRIRSELTALTEDLSRTSQQAKSDLDDSAQTVLLLSIVMGAFLVLLIGGVALVLHRILVTPLAQLAEEVRQVASGEFHHEIDVRGPHEVVRLATDVNGMRRRIVQELSKLDEQSAELQRSNAELEQFAYVASHDLQEPLRKVASFCQLLQRRYGGQLDERADQYIEFAVDGAKRMQGLINDLLAFSRVGRITREHTIVDTGVLVSQVLDSYSERIEETGATITVGELPSVRGEASLLSAVFQNLVSNALKFRGERPEIFIDAARTDDYWTFTFRDNGIGIDSEYAERIFVIFQRLHPKDAYPGTGIGLAMCRKIIEYHGGTIRLKTDDEHHTTFEFTLPVVEETEETDD</sequence>
<evidence type="ECO:0000256" key="10">
    <source>
        <dbReference type="SAM" id="Coils"/>
    </source>
</evidence>
<dbReference type="SMART" id="SM00387">
    <property type="entry name" value="HATPase_c"/>
    <property type="match status" value="1"/>
</dbReference>
<protein>
    <recommendedName>
        <fullName evidence="3">histidine kinase</fullName>
        <ecNumber evidence="3">2.7.13.3</ecNumber>
    </recommendedName>
</protein>
<evidence type="ECO:0000256" key="9">
    <source>
        <dbReference type="ARBA" id="ARBA00023012"/>
    </source>
</evidence>
<dbReference type="AlphaFoldDB" id="A0A563EGQ3"/>
<dbReference type="InterPro" id="IPR004358">
    <property type="entry name" value="Sig_transdc_His_kin-like_C"/>
</dbReference>
<dbReference type="Gene3D" id="1.10.287.130">
    <property type="match status" value="1"/>
</dbReference>
<dbReference type="PROSITE" id="PS50885">
    <property type="entry name" value="HAMP"/>
    <property type="match status" value="1"/>
</dbReference>
<dbReference type="CDD" id="cd00082">
    <property type="entry name" value="HisKA"/>
    <property type="match status" value="1"/>
</dbReference>
<proteinExistence type="predicted"/>
<dbReference type="SUPFAM" id="SSF55874">
    <property type="entry name" value="ATPase domain of HSP90 chaperone/DNA topoisomerase II/histidine kinase"/>
    <property type="match status" value="1"/>
</dbReference>
<accession>A0A563EGQ3</accession>
<dbReference type="InterPro" id="IPR003660">
    <property type="entry name" value="HAMP_dom"/>
</dbReference>
<feature type="transmembrane region" description="Helical" evidence="11">
    <location>
        <begin position="162"/>
        <end position="184"/>
    </location>
</feature>
<keyword evidence="5" id="KW-0808">Transferase</keyword>